<sequence>KKKIGIIKKLDTKAGEGVHTFLDDLVASIAACAASRIAHKARDLEEEEATFDDVPSFVMSTSAAESSNKAK</sequence>
<protein>
    <recommendedName>
        <fullName evidence="3">Phosphatidylglycerophosphatase A</fullName>
    </recommendedName>
</protein>
<reference evidence="1 2" key="2">
    <citation type="submission" date="2017-10" db="EMBL/GenBank/DDBJ databases">
        <title>Genome analyses suggest a sexual origin of heterokaryosis in a supposedly ancient asexual fungus.</title>
        <authorList>
            <person name="Corradi N."/>
            <person name="Sedzielewska K."/>
            <person name="Noel J."/>
            <person name="Charron P."/>
            <person name="Farinelli L."/>
            <person name="Marton T."/>
            <person name="Kruger M."/>
            <person name="Pelin A."/>
            <person name="Brachmann A."/>
            <person name="Corradi N."/>
        </authorList>
    </citation>
    <scope>NUCLEOTIDE SEQUENCE [LARGE SCALE GENOMIC DNA]</scope>
    <source>
        <strain evidence="1 2">A1</strain>
    </source>
</reference>
<evidence type="ECO:0000313" key="1">
    <source>
        <dbReference type="EMBL" id="PKC51675.1"/>
    </source>
</evidence>
<dbReference type="GO" id="GO:0006629">
    <property type="term" value="P:lipid metabolic process"/>
    <property type="evidence" value="ECO:0007669"/>
    <property type="project" value="InterPro"/>
</dbReference>
<gene>
    <name evidence="1" type="ORF">RhiirA1_483215</name>
</gene>
<dbReference type="EMBL" id="LLXH01007196">
    <property type="protein sequence ID" value="PKC51675.1"/>
    <property type="molecule type" value="Genomic_DNA"/>
</dbReference>
<accession>A0A2N0QKU3</accession>
<comment type="caution">
    <text evidence="1">The sequence shown here is derived from an EMBL/GenBank/DDBJ whole genome shotgun (WGS) entry which is preliminary data.</text>
</comment>
<dbReference type="AlphaFoldDB" id="A0A2N0QKU3"/>
<evidence type="ECO:0000313" key="2">
    <source>
        <dbReference type="Proteomes" id="UP000232688"/>
    </source>
</evidence>
<dbReference type="Gene3D" id="1.10.3760.10">
    <property type="entry name" value="PgpA-like"/>
    <property type="match status" value="1"/>
</dbReference>
<dbReference type="SUPFAM" id="SSF101307">
    <property type="entry name" value="YutG-like"/>
    <property type="match status" value="1"/>
</dbReference>
<feature type="non-terminal residue" evidence="1">
    <location>
        <position position="1"/>
    </location>
</feature>
<dbReference type="VEuPathDB" id="FungiDB:RhiirA1_483215"/>
<name>A0A2N0QKU3_9GLOM</name>
<dbReference type="Proteomes" id="UP000232688">
    <property type="component" value="Unassembled WGS sequence"/>
</dbReference>
<evidence type="ECO:0008006" key="3">
    <source>
        <dbReference type="Google" id="ProtNLM"/>
    </source>
</evidence>
<proteinExistence type="predicted"/>
<reference evidence="1 2" key="1">
    <citation type="submission" date="2017-10" db="EMBL/GenBank/DDBJ databases">
        <title>Extensive intraspecific genome diversity in a model arbuscular mycorrhizal fungus.</title>
        <authorList>
            <person name="Chen E.C.H."/>
            <person name="Morin E."/>
            <person name="Baudet D."/>
            <person name="Noel J."/>
            <person name="Ndikumana S."/>
            <person name="Charron P."/>
            <person name="St-Onge C."/>
            <person name="Giorgi J."/>
            <person name="Grigoriev I.V."/>
            <person name="Roux C."/>
            <person name="Martin F.M."/>
            <person name="Corradi N."/>
        </authorList>
    </citation>
    <scope>NUCLEOTIDE SEQUENCE [LARGE SCALE GENOMIC DNA]</scope>
    <source>
        <strain evidence="1 2">A1</strain>
    </source>
</reference>
<dbReference type="GO" id="GO:0008962">
    <property type="term" value="F:phosphatidylglycerophosphatase activity"/>
    <property type="evidence" value="ECO:0007669"/>
    <property type="project" value="InterPro"/>
</dbReference>
<organism evidence="1 2">
    <name type="scientific">Rhizophagus irregularis</name>
    <dbReference type="NCBI Taxonomy" id="588596"/>
    <lineage>
        <taxon>Eukaryota</taxon>
        <taxon>Fungi</taxon>
        <taxon>Fungi incertae sedis</taxon>
        <taxon>Mucoromycota</taxon>
        <taxon>Glomeromycotina</taxon>
        <taxon>Glomeromycetes</taxon>
        <taxon>Glomerales</taxon>
        <taxon>Glomeraceae</taxon>
        <taxon>Rhizophagus</taxon>
    </lineage>
</organism>
<dbReference type="InterPro" id="IPR036681">
    <property type="entry name" value="PgpA-like_sf"/>
</dbReference>